<gene>
    <name evidence="10" type="ORF">K461DRAFT_291195</name>
</gene>
<keyword evidence="7" id="KW-0472">Membrane</keyword>
<dbReference type="EMBL" id="ML996082">
    <property type="protein sequence ID" value="KAF2156257.1"/>
    <property type="molecule type" value="Genomic_DNA"/>
</dbReference>
<keyword evidence="4" id="KW-0809">Transit peptide</keyword>
<reference evidence="10" key="1">
    <citation type="journal article" date="2020" name="Stud. Mycol.">
        <title>101 Dothideomycetes genomes: a test case for predicting lifestyles and emergence of pathogens.</title>
        <authorList>
            <person name="Haridas S."/>
            <person name="Albert R."/>
            <person name="Binder M."/>
            <person name="Bloem J."/>
            <person name="Labutti K."/>
            <person name="Salamov A."/>
            <person name="Andreopoulos B."/>
            <person name="Baker S."/>
            <person name="Barry K."/>
            <person name="Bills G."/>
            <person name="Bluhm B."/>
            <person name="Cannon C."/>
            <person name="Castanera R."/>
            <person name="Culley D."/>
            <person name="Daum C."/>
            <person name="Ezra D."/>
            <person name="Gonzalez J."/>
            <person name="Henrissat B."/>
            <person name="Kuo A."/>
            <person name="Liang C."/>
            <person name="Lipzen A."/>
            <person name="Lutzoni F."/>
            <person name="Magnuson J."/>
            <person name="Mondo S."/>
            <person name="Nolan M."/>
            <person name="Ohm R."/>
            <person name="Pangilinan J."/>
            <person name="Park H.-J."/>
            <person name="Ramirez L."/>
            <person name="Alfaro M."/>
            <person name="Sun H."/>
            <person name="Tritt A."/>
            <person name="Yoshinaga Y."/>
            <person name="Zwiers L.-H."/>
            <person name="Turgeon B."/>
            <person name="Goodwin S."/>
            <person name="Spatafora J."/>
            <person name="Crous P."/>
            <person name="Grigoriev I."/>
        </authorList>
    </citation>
    <scope>NUCLEOTIDE SEQUENCE</scope>
    <source>
        <strain evidence="10">CBS 260.36</strain>
    </source>
</reference>
<evidence type="ECO:0000313" key="11">
    <source>
        <dbReference type="Proteomes" id="UP000799439"/>
    </source>
</evidence>
<comment type="subcellular location">
    <subcellularLocation>
        <location evidence="1">Membrane</location>
        <topology evidence="1">Single-pass membrane protein</topology>
    </subcellularLocation>
    <subcellularLocation>
        <location evidence="2">Mitochondrion membrane</location>
    </subcellularLocation>
</comment>
<keyword evidence="6" id="KW-0496">Mitochondrion</keyword>
<dbReference type="GO" id="GO:0005743">
    <property type="term" value="C:mitochondrial inner membrane"/>
    <property type="evidence" value="ECO:0007669"/>
    <property type="project" value="TreeGrafter"/>
</dbReference>
<dbReference type="PANTHER" id="PTHR33968:SF1">
    <property type="entry name" value="PROTEIN PET100 HOMOLOG, MITOCHONDRIAL"/>
    <property type="match status" value="1"/>
</dbReference>
<evidence type="ECO:0000313" key="10">
    <source>
        <dbReference type="EMBL" id="KAF2156257.1"/>
    </source>
</evidence>
<evidence type="ECO:0008006" key="12">
    <source>
        <dbReference type="Google" id="ProtNLM"/>
    </source>
</evidence>
<evidence type="ECO:0000256" key="8">
    <source>
        <dbReference type="ARBA" id="ARBA00038077"/>
    </source>
</evidence>
<dbReference type="Proteomes" id="UP000799439">
    <property type="component" value="Unassembled WGS sequence"/>
</dbReference>
<evidence type="ECO:0000256" key="6">
    <source>
        <dbReference type="ARBA" id="ARBA00023128"/>
    </source>
</evidence>
<name>A0A9P4JA58_9PEZI</name>
<dbReference type="PANTHER" id="PTHR33968">
    <property type="entry name" value="PROTEIN PET100 HOMOLOG, MITOCHONDRIAL"/>
    <property type="match status" value="1"/>
</dbReference>
<feature type="region of interest" description="Disordered" evidence="9">
    <location>
        <begin position="73"/>
        <end position="124"/>
    </location>
</feature>
<feature type="compositionally biased region" description="Polar residues" evidence="9">
    <location>
        <begin position="79"/>
        <end position="96"/>
    </location>
</feature>
<dbReference type="InterPro" id="IPR018625">
    <property type="entry name" value="Pet100"/>
</dbReference>
<evidence type="ECO:0000256" key="1">
    <source>
        <dbReference type="ARBA" id="ARBA00004167"/>
    </source>
</evidence>
<evidence type="ECO:0000256" key="5">
    <source>
        <dbReference type="ARBA" id="ARBA00022989"/>
    </source>
</evidence>
<sequence>MGGPNLEVFKFGMYIMFPISIMYYFGTNLDEKFSVPDFWPKKDETHKIPYDRKEIEEELERLKARRLAARARRLEMEGQDNTGAQKQESPIIQSLQHQEKEQTASTTSGSGASTQSKGWFSNWR</sequence>
<dbReference type="OrthoDB" id="18175at2759"/>
<evidence type="ECO:0000256" key="9">
    <source>
        <dbReference type="SAM" id="MobiDB-lite"/>
    </source>
</evidence>
<evidence type="ECO:0000256" key="7">
    <source>
        <dbReference type="ARBA" id="ARBA00023136"/>
    </source>
</evidence>
<evidence type="ECO:0000256" key="2">
    <source>
        <dbReference type="ARBA" id="ARBA00004325"/>
    </source>
</evidence>
<proteinExistence type="inferred from homology"/>
<keyword evidence="5" id="KW-1133">Transmembrane helix</keyword>
<evidence type="ECO:0000256" key="3">
    <source>
        <dbReference type="ARBA" id="ARBA00022692"/>
    </source>
</evidence>
<organism evidence="10 11">
    <name type="scientific">Myriangium duriaei CBS 260.36</name>
    <dbReference type="NCBI Taxonomy" id="1168546"/>
    <lineage>
        <taxon>Eukaryota</taxon>
        <taxon>Fungi</taxon>
        <taxon>Dikarya</taxon>
        <taxon>Ascomycota</taxon>
        <taxon>Pezizomycotina</taxon>
        <taxon>Dothideomycetes</taxon>
        <taxon>Dothideomycetidae</taxon>
        <taxon>Myriangiales</taxon>
        <taxon>Myriangiaceae</taxon>
        <taxon>Myriangium</taxon>
    </lineage>
</organism>
<keyword evidence="11" id="KW-1185">Reference proteome</keyword>
<keyword evidence="3" id="KW-0812">Transmembrane</keyword>
<evidence type="ECO:0000256" key="4">
    <source>
        <dbReference type="ARBA" id="ARBA00022946"/>
    </source>
</evidence>
<comment type="caution">
    <text evidence="10">The sequence shown here is derived from an EMBL/GenBank/DDBJ whole genome shotgun (WGS) entry which is preliminary data.</text>
</comment>
<dbReference type="GO" id="GO:0051082">
    <property type="term" value="F:unfolded protein binding"/>
    <property type="evidence" value="ECO:0007669"/>
    <property type="project" value="TreeGrafter"/>
</dbReference>
<accession>A0A9P4JA58</accession>
<dbReference type="Pfam" id="PF09803">
    <property type="entry name" value="Pet100"/>
    <property type="match status" value="1"/>
</dbReference>
<feature type="compositionally biased region" description="Low complexity" evidence="9">
    <location>
        <begin position="103"/>
        <end position="116"/>
    </location>
</feature>
<dbReference type="GO" id="GO:0033617">
    <property type="term" value="P:mitochondrial respiratory chain complex IV assembly"/>
    <property type="evidence" value="ECO:0007669"/>
    <property type="project" value="InterPro"/>
</dbReference>
<comment type="similarity">
    <text evidence="8">Belongs to the PET100 family.</text>
</comment>
<dbReference type="AlphaFoldDB" id="A0A9P4JA58"/>
<protein>
    <recommendedName>
        <fullName evidence="12">Protein PET100, mitochondrial</fullName>
    </recommendedName>
</protein>